<evidence type="ECO:0000259" key="3">
    <source>
        <dbReference type="PROSITE" id="PS50802"/>
    </source>
</evidence>
<evidence type="ECO:0000313" key="5">
    <source>
        <dbReference type="Proteomes" id="UP000838412"/>
    </source>
</evidence>
<dbReference type="GO" id="GO:0004843">
    <property type="term" value="F:cysteine-type deubiquitinase activity"/>
    <property type="evidence" value="ECO:0007669"/>
    <property type="project" value="TreeGrafter"/>
</dbReference>
<dbReference type="Gene3D" id="3.90.70.80">
    <property type="match status" value="1"/>
</dbReference>
<name>A0A8J9YV92_BRALA</name>
<dbReference type="PANTHER" id="PTHR12419:SF11">
    <property type="entry name" value="OTU DOMAIN-CONTAINING PROTEIN DDB_G0284757"/>
    <property type="match status" value="1"/>
</dbReference>
<dbReference type="InterPro" id="IPR038765">
    <property type="entry name" value="Papain-like_cys_pep_sf"/>
</dbReference>
<proteinExistence type="predicted"/>
<feature type="domain" description="OTU" evidence="3">
    <location>
        <begin position="264"/>
        <end position="407"/>
    </location>
</feature>
<dbReference type="Proteomes" id="UP000838412">
    <property type="component" value="Chromosome 12"/>
</dbReference>
<accession>A0A8J9YV92</accession>
<keyword evidence="5" id="KW-1185">Reference proteome</keyword>
<feature type="compositionally biased region" description="Basic and acidic residues" evidence="2">
    <location>
        <begin position="28"/>
        <end position="37"/>
    </location>
</feature>
<keyword evidence="1" id="KW-0788">Thiol protease</keyword>
<evidence type="ECO:0000313" key="4">
    <source>
        <dbReference type="EMBL" id="CAH1242367.1"/>
    </source>
</evidence>
<sequence length="469" mass="52473">MAQAMALAMAQVQAKTSATTSAQASRTTEWRARKRNAEVAAAGRGKRKEYSCRVCGLPVASEGHSQFRGQRYCPNAPGQMIAVIGTANTTDPIPWFGRVVATKPLKVRWYDIDNDDNKYHVERDSDGKPLKDQEIAPKKVLTAVTFDADVSLPQEEHIRVFSMLPSKMTKEEEISGQIPATSPRNTQKGACKAKPKFFSETGDRAEARRNSIQIRNARYLANKNDRPEGYRGRKVDLRELFQSIQTKGNRPDVLEQRAETTGLKFRTPTPRDGNCFFWAVSDQLQREELKQEGADQMTQEDIRKSVTSYIRDHPDAAYGEPLASFIPTPGVSLEEYLSNMSEDGAWADHIYVQATADFLGRPVSIVSTSGNDDNCFIFVEPRGGGSNRTSLLLGHYAENHYQSLDTTGAAFTTTGFDNYKKGIEKFDIHDGKDEEQKWQKRWKRTDGVPARPTRLTLEPSLPQLTLVAS</sequence>
<dbReference type="PROSITE" id="PS50802">
    <property type="entry name" value="OTU"/>
    <property type="match status" value="1"/>
</dbReference>
<dbReference type="CDD" id="cd22758">
    <property type="entry name" value="OTU_232R-like"/>
    <property type="match status" value="1"/>
</dbReference>
<dbReference type="InterPro" id="IPR050704">
    <property type="entry name" value="Peptidase_C85-like"/>
</dbReference>
<feature type="compositionally biased region" description="Low complexity" evidence="2">
    <location>
        <begin position="16"/>
        <end position="27"/>
    </location>
</feature>
<dbReference type="EMBL" id="OV696697">
    <property type="protein sequence ID" value="CAH1242367.1"/>
    <property type="molecule type" value="Genomic_DNA"/>
</dbReference>
<dbReference type="Pfam" id="PF02338">
    <property type="entry name" value="OTU"/>
    <property type="match status" value="1"/>
</dbReference>
<dbReference type="GO" id="GO:0016579">
    <property type="term" value="P:protein deubiquitination"/>
    <property type="evidence" value="ECO:0007669"/>
    <property type="project" value="TreeGrafter"/>
</dbReference>
<dbReference type="OrthoDB" id="5988869at2759"/>
<reference evidence="4" key="1">
    <citation type="submission" date="2022-01" db="EMBL/GenBank/DDBJ databases">
        <authorList>
            <person name="Braso-Vives M."/>
        </authorList>
    </citation>
    <scope>NUCLEOTIDE SEQUENCE</scope>
</reference>
<keyword evidence="1" id="KW-0645">Protease</keyword>
<dbReference type="InterPro" id="IPR003323">
    <property type="entry name" value="OTU_dom"/>
</dbReference>
<gene>
    <name evidence="4" type="primary">Hypp6624</name>
    <name evidence="4" type="ORF">BLAG_LOCUS5665</name>
</gene>
<dbReference type="SUPFAM" id="SSF54001">
    <property type="entry name" value="Cysteine proteinases"/>
    <property type="match status" value="1"/>
</dbReference>
<organism evidence="4 5">
    <name type="scientific">Branchiostoma lanceolatum</name>
    <name type="common">Common lancelet</name>
    <name type="synonym">Amphioxus lanceolatum</name>
    <dbReference type="NCBI Taxonomy" id="7740"/>
    <lineage>
        <taxon>Eukaryota</taxon>
        <taxon>Metazoa</taxon>
        <taxon>Chordata</taxon>
        <taxon>Cephalochordata</taxon>
        <taxon>Leptocardii</taxon>
        <taxon>Amphioxiformes</taxon>
        <taxon>Branchiostomatidae</taxon>
        <taxon>Branchiostoma</taxon>
    </lineage>
</organism>
<dbReference type="AlphaFoldDB" id="A0A8J9YV92"/>
<feature type="region of interest" description="Disordered" evidence="2">
    <location>
        <begin position="16"/>
        <end position="42"/>
    </location>
</feature>
<protein>
    <submittedName>
        <fullName evidence="4">Hypp6624 protein</fullName>
    </submittedName>
</protein>
<dbReference type="PANTHER" id="PTHR12419">
    <property type="entry name" value="OTU DOMAIN CONTAINING PROTEIN"/>
    <property type="match status" value="1"/>
</dbReference>
<keyword evidence="1" id="KW-0378">Hydrolase</keyword>
<evidence type="ECO:0000256" key="2">
    <source>
        <dbReference type="SAM" id="MobiDB-lite"/>
    </source>
</evidence>
<evidence type="ECO:0000256" key="1">
    <source>
        <dbReference type="ARBA" id="ARBA00022807"/>
    </source>
</evidence>